<accession>A0A8R7JYI6</accession>
<proteinExistence type="predicted"/>
<dbReference type="AlphaFoldDB" id="A0A8R7JYI6"/>
<reference evidence="3" key="1">
    <citation type="journal article" date="2013" name="Nature">
        <title>Draft genome of the wheat A-genome progenitor Triticum urartu.</title>
        <authorList>
            <person name="Ling H.Q."/>
            <person name="Zhao S."/>
            <person name="Liu D."/>
            <person name="Wang J."/>
            <person name="Sun H."/>
            <person name="Zhang C."/>
            <person name="Fan H."/>
            <person name="Li D."/>
            <person name="Dong L."/>
            <person name="Tao Y."/>
            <person name="Gao C."/>
            <person name="Wu H."/>
            <person name="Li Y."/>
            <person name="Cui Y."/>
            <person name="Guo X."/>
            <person name="Zheng S."/>
            <person name="Wang B."/>
            <person name="Yu K."/>
            <person name="Liang Q."/>
            <person name="Yang W."/>
            <person name="Lou X."/>
            <person name="Chen J."/>
            <person name="Feng M."/>
            <person name="Jian J."/>
            <person name="Zhang X."/>
            <person name="Luo G."/>
            <person name="Jiang Y."/>
            <person name="Liu J."/>
            <person name="Wang Z."/>
            <person name="Sha Y."/>
            <person name="Zhang B."/>
            <person name="Wu H."/>
            <person name="Tang D."/>
            <person name="Shen Q."/>
            <person name="Xue P."/>
            <person name="Zou S."/>
            <person name="Wang X."/>
            <person name="Liu X."/>
            <person name="Wang F."/>
            <person name="Yang Y."/>
            <person name="An X."/>
            <person name="Dong Z."/>
            <person name="Zhang K."/>
            <person name="Zhang X."/>
            <person name="Luo M.C."/>
            <person name="Dvorak J."/>
            <person name="Tong Y."/>
            <person name="Wang J."/>
            <person name="Yang H."/>
            <person name="Li Z."/>
            <person name="Wang D."/>
            <person name="Zhang A."/>
            <person name="Wang J."/>
        </authorList>
    </citation>
    <scope>NUCLEOTIDE SEQUENCE</scope>
    <source>
        <strain evidence="3">cv. G1812</strain>
    </source>
</reference>
<feature type="compositionally biased region" description="Basic and acidic residues" evidence="1">
    <location>
        <begin position="82"/>
        <end position="91"/>
    </location>
</feature>
<name>A0A8R7JYI6_TRIUA</name>
<dbReference type="Proteomes" id="UP000015106">
    <property type="component" value="Chromosome 1"/>
</dbReference>
<organism evidence="2 3">
    <name type="scientific">Triticum urartu</name>
    <name type="common">Red wild einkorn</name>
    <name type="synonym">Crithodium urartu</name>
    <dbReference type="NCBI Taxonomy" id="4572"/>
    <lineage>
        <taxon>Eukaryota</taxon>
        <taxon>Viridiplantae</taxon>
        <taxon>Streptophyta</taxon>
        <taxon>Embryophyta</taxon>
        <taxon>Tracheophyta</taxon>
        <taxon>Spermatophyta</taxon>
        <taxon>Magnoliopsida</taxon>
        <taxon>Liliopsida</taxon>
        <taxon>Poales</taxon>
        <taxon>Poaceae</taxon>
        <taxon>BOP clade</taxon>
        <taxon>Pooideae</taxon>
        <taxon>Triticodae</taxon>
        <taxon>Triticeae</taxon>
        <taxon>Triticinae</taxon>
        <taxon>Triticum</taxon>
    </lineage>
</organism>
<feature type="region of interest" description="Disordered" evidence="1">
    <location>
        <begin position="72"/>
        <end position="91"/>
    </location>
</feature>
<evidence type="ECO:0000313" key="3">
    <source>
        <dbReference type="Proteomes" id="UP000015106"/>
    </source>
</evidence>
<keyword evidence="3" id="KW-1185">Reference proteome</keyword>
<dbReference type="Gramene" id="TuG1812G0100001571.01.T01">
    <property type="protein sequence ID" value="TuG1812G0100001571.01.T01.cds462423"/>
    <property type="gene ID" value="TuG1812G0100001571.01"/>
</dbReference>
<dbReference type="EnsemblPlants" id="TuG1812G0100001571.01.T01">
    <property type="protein sequence ID" value="TuG1812G0100001571.01.T01.cds462423"/>
    <property type="gene ID" value="TuG1812G0100001571.01"/>
</dbReference>
<protein>
    <submittedName>
        <fullName evidence="2">Uncharacterized protein</fullName>
    </submittedName>
</protein>
<evidence type="ECO:0000313" key="2">
    <source>
        <dbReference type="EnsemblPlants" id="TuG1812G0100001571.01.T01.cds462423"/>
    </source>
</evidence>
<sequence length="91" mass="9971">STCGAALQLVSYPLIGKVAGQVHLHRSTPHLHLHRSATLLHLSISKHARYHQFTCAATRWSATMQCEAGHTARSMAASPRWSKADVEGDEE</sequence>
<reference evidence="2" key="3">
    <citation type="submission" date="2022-06" db="UniProtKB">
        <authorList>
            <consortium name="EnsemblPlants"/>
        </authorList>
    </citation>
    <scope>IDENTIFICATION</scope>
</reference>
<evidence type="ECO:0000256" key="1">
    <source>
        <dbReference type="SAM" id="MobiDB-lite"/>
    </source>
</evidence>
<reference evidence="2" key="2">
    <citation type="submission" date="2018-03" db="EMBL/GenBank/DDBJ databases">
        <title>The Triticum urartu genome reveals the dynamic nature of wheat genome evolution.</title>
        <authorList>
            <person name="Ling H."/>
            <person name="Ma B."/>
            <person name="Shi X."/>
            <person name="Liu H."/>
            <person name="Dong L."/>
            <person name="Sun H."/>
            <person name="Cao Y."/>
            <person name="Gao Q."/>
            <person name="Zheng S."/>
            <person name="Li Y."/>
            <person name="Yu Y."/>
            <person name="Du H."/>
            <person name="Qi M."/>
            <person name="Li Y."/>
            <person name="Yu H."/>
            <person name="Cui Y."/>
            <person name="Wang N."/>
            <person name="Chen C."/>
            <person name="Wu H."/>
            <person name="Zhao Y."/>
            <person name="Zhang J."/>
            <person name="Li Y."/>
            <person name="Zhou W."/>
            <person name="Zhang B."/>
            <person name="Hu W."/>
            <person name="Eijk M."/>
            <person name="Tang J."/>
            <person name="Witsenboer H."/>
            <person name="Zhao S."/>
            <person name="Li Z."/>
            <person name="Zhang A."/>
            <person name="Wang D."/>
            <person name="Liang C."/>
        </authorList>
    </citation>
    <scope>NUCLEOTIDE SEQUENCE [LARGE SCALE GENOMIC DNA]</scope>
    <source>
        <strain evidence="2">cv. G1812</strain>
    </source>
</reference>